<accession>A0A8T0EYV9</accession>
<reference evidence="2" key="1">
    <citation type="journal article" date="2020" name="bioRxiv">
        <title>Chromosome-level reference genome of the European wasp spider Argiope bruennichi: a resource for studies on range expansion and evolutionary adaptation.</title>
        <authorList>
            <person name="Sheffer M.M."/>
            <person name="Hoppe A."/>
            <person name="Krehenwinkel H."/>
            <person name="Uhl G."/>
            <person name="Kuss A.W."/>
            <person name="Jensen L."/>
            <person name="Jensen C."/>
            <person name="Gillespie R.G."/>
            <person name="Hoff K.J."/>
            <person name="Prost S."/>
        </authorList>
    </citation>
    <scope>NUCLEOTIDE SEQUENCE</scope>
</reference>
<gene>
    <name evidence="2" type="ORF">HNY73_011725</name>
</gene>
<protein>
    <submittedName>
        <fullName evidence="2">Uncharacterized protein</fullName>
    </submittedName>
</protein>
<feature type="region of interest" description="Disordered" evidence="1">
    <location>
        <begin position="1"/>
        <end position="106"/>
    </location>
</feature>
<dbReference type="AlphaFoldDB" id="A0A8T0EYV9"/>
<reference evidence="2" key="2">
    <citation type="submission" date="2020-06" db="EMBL/GenBank/DDBJ databases">
        <authorList>
            <person name="Sheffer M."/>
        </authorList>
    </citation>
    <scope>NUCLEOTIDE SEQUENCE</scope>
</reference>
<evidence type="ECO:0000256" key="1">
    <source>
        <dbReference type="SAM" id="MobiDB-lite"/>
    </source>
</evidence>
<sequence length="106" mass="11177">MNGKGRRRLVHTRSDIPRGPHEASGGGASYLQSVGPWALSSLDPPPPSSAVGTTAFRQKGQKTARGADYSPYLHIRTRKRAPTSSAAPELAEPTQAGKSGVCPWAL</sequence>
<feature type="compositionally biased region" description="Basic residues" evidence="1">
    <location>
        <begin position="1"/>
        <end position="11"/>
    </location>
</feature>
<dbReference type="EMBL" id="JABXBU010001613">
    <property type="protein sequence ID" value="KAF8784046.1"/>
    <property type="molecule type" value="Genomic_DNA"/>
</dbReference>
<comment type="caution">
    <text evidence="2">The sequence shown here is derived from an EMBL/GenBank/DDBJ whole genome shotgun (WGS) entry which is preliminary data.</text>
</comment>
<dbReference type="Proteomes" id="UP000807504">
    <property type="component" value="Unassembled WGS sequence"/>
</dbReference>
<evidence type="ECO:0000313" key="2">
    <source>
        <dbReference type="EMBL" id="KAF8784046.1"/>
    </source>
</evidence>
<proteinExistence type="predicted"/>
<organism evidence="2 3">
    <name type="scientific">Argiope bruennichi</name>
    <name type="common">Wasp spider</name>
    <name type="synonym">Aranea bruennichi</name>
    <dbReference type="NCBI Taxonomy" id="94029"/>
    <lineage>
        <taxon>Eukaryota</taxon>
        <taxon>Metazoa</taxon>
        <taxon>Ecdysozoa</taxon>
        <taxon>Arthropoda</taxon>
        <taxon>Chelicerata</taxon>
        <taxon>Arachnida</taxon>
        <taxon>Araneae</taxon>
        <taxon>Araneomorphae</taxon>
        <taxon>Entelegynae</taxon>
        <taxon>Araneoidea</taxon>
        <taxon>Araneidae</taxon>
        <taxon>Argiope</taxon>
    </lineage>
</organism>
<evidence type="ECO:0000313" key="3">
    <source>
        <dbReference type="Proteomes" id="UP000807504"/>
    </source>
</evidence>
<keyword evidence="3" id="KW-1185">Reference proteome</keyword>
<name>A0A8T0EYV9_ARGBR</name>
<feature type="compositionally biased region" description="Basic and acidic residues" evidence="1">
    <location>
        <begin position="12"/>
        <end position="21"/>
    </location>
</feature>